<keyword evidence="3" id="KW-1185">Reference proteome</keyword>
<protein>
    <recommendedName>
        <fullName evidence="1">F-box/LRR-repeat protein 15-like leucin rich repeat domain-containing protein</fullName>
    </recommendedName>
</protein>
<proteinExistence type="predicted"/>
<comment type="caution">
    <text evidence="2">The sequence shown here is derived from an EMBL/GenBank/DDBJ whole genome shotgun (WGS) entry which is preliminary data.</text>
</comment>
<dbReference type="InterPro" id="IPR006553">
    <property type="entry name" value="Leu-rich_rpt_Cys-con_subtyp"/>
</dbReference>
<dbReference type="Proteomes" id="UP001341840">
    <property type="component" value="Unassembled WGS sequence"/>
</dbReference>
<dbReference type="SUPFAM" id="SSF52047">
    <property type="entry name" value="RNI-like"/>
    <property type="match status" value="2"/>
</dbReference>
<feature type="domain" description="F-box/LRR-repeat protein 15-like leucin rich repeat" evidence="1">
    <location>
        <begin position="342"/>
        <end position="456"/>
    </location>
</feature>
<accession>A0ABU6Q770</accession>
<evidence type="ECO:0000313" key="3">
    <source>
        <dbReference type="Proteomes" id="UP001341840"/>
    </source>
</evidence>
<dbReference type="EMBL" id="JASCZI010000032">
    <property type="protein sequence ID" value="MED6107308.1"/>
    <property type="molecule type" value="Genomic_DNA"/>
</dbReference>
<evidence type="ECO:0000313" key="2">
    <source>
        <dbReference type="EMBL" id="MED6107308.1"/>
    </source>
</evidence>
<dbReference type="PANTHER" id="PTHR13318:SF106">
    <property type="entry name" value="F-BOX_LRR-REPEAT PROTEIN 2"/>
    <property type="match status" value="1"/>
</dbReference>
<reference evidence="2 3" key="1">
    <citation type="journal article" date="2023" name="Plants (Basel)">
        <title>Bridging the Gap: Combining Genomics and Transcriptomics Approaches to Understand Stylosanthes scabra, an Orphan Legume from the Brazilian Caatinga.</title>
        <authorList>
            <person name="Ferreira-Neto J.R.C."/>
            <person name="da Silva M.D."/>
            <person name="Binneck E."/>
            <person name="de Melo N.F."/>
            <person name="da Silva R.H."/>
            <person name="de Melo A.L.T.M."/>
            <person name="Pandolfi V."/>
            <person name="Bustamante F.O."/>
            <person name="Brasileiro-Vidal A.C."/>
            <person name="Benko-Iseppon A.M."/>
        </authorList>
    </citation>
    <scope>NUCLEOTIDE SEQUENCE [LARGE SCALE GENOMIC DNA]</scope>
    <source>
        <tissue evidence="2">Leaves</tissue>
    </source>
</reference>
<name>A0ABU6Q770_9FABA</name>
<dbReference type="Pfam" id="PF25372">
    <property type="entry name" value="DUF7885"/>
    <property type="match status" value="1"/>
</dbReference>
<dbReference type="PANTHER" id="PTHR13318">
    <property type="entry name" value="PARTNER OF PAIRED, ISOFORM B-RELATED"/>
    <property type="match status" value="1"/>
</dbReference>
<dbReference type="Gene3D" id="3.80.10.10">
    <property type="entry name" value="Ribonuclease Inhibitor"/>
    <property type="match status" value="3"/>
</dbReference>
<dbReference type="SMART" id="SM00367">
    <property type="entry name" value="LRR_CC"/>
    <property type="match status" value="3"/>
</dbReference>
<dbReference type="InterPro" id="IPR032675">
    <property type="entry name" value="LRR_dom_sf"/>
</dbReference>
<sequence length="512" mass="57222">MASASTMSSCLSCQDVWGIVLSYLNSNDHESLSLTSREFLSTTNNLFFGCVTISDESFLFLSTLLHRFPNLTSIKLTPSISFPDPDGLNILLTTIASSHLPHLHSLDLSRQPQHGLSGFHGKFLTLKSLNCSHMPEFSRKDLLLIPQAFPNLSSTRLSLSDLAEGLCENSSLKSLTIAIQEKDFTVHLAEFLSTFKRLAYLSLTVSGSSDDFLDAIGNAVGNASLPLRRLVISNDKYWFSDSAIRNLLGKCNVLQQFDLQQVHYFVDRHADRLLQNLAGLTSLKLRSTYFTETAFFEILRNCPVITEINLEDAWLGFSINRVDRMNLPVNYNVKVLSFPRNSFLEDKTLLIIVSACPNLEELYLSRCYRISGTAVVEILKSYNRITHLGLANCCLSRFQLDSFNFEAPTLLELNLSGSDISDEALSAITRIACKVKNLNLSSCKEITEKGVMEAVLNCKHLRVINLKSCEKVAADVVDWMVVERPTLRKIVAPPQFDLGKNINFGHVVSNLY</sequence>
<dbReference type="InterPro" id="IPR057207">
    <property type="entry name" value="FBXL15_LRR"/>
</dbReference>
<organism evidence="2 3">
    <name type="scientific">Stylosanthes scabra</name>
    <dbReference type="NCBI Taxonomy" id="79078"/>
    <lineage>
        <taxon>Eukaryota</taxon>
        <taxon>Viridiplantae</taxon>
        <taxon>Streptophyta</taxon>
        <taxon>Embryophyta</taxon>
        <taxon>Tracheophyta</taxon>
        <taxon>Spermatophyta</taxon>
        <taxon>Magnoliopsida</taxon>
        <taxon>eudicotyledons</taxon>
        <taxon>Gunneridae</taxon>
        <taxon>Pentapetalae</taxon>
        <taxon>rosids</taxon>
        <taxon>fabids</taxon>
        <taxon>Fabales</taxon>
        <taxon>Fabaceae</taxon>
        <taxon>Papilionoideae</taxon>
        <taxon>50 kb inversion clade</taxon>
        <taxon>dalbergioids sensu lato</taxon>
        <taxon>Dalbergieae</taxon>
        <taxon>Pterocarpus clade</taxon>
        <taxon>Stylosanthes</taxon>
    </lineage>
</organism>
<gene>
    <name evidence="2" type="ORF">PIB30_012702</name>
</gene>
<evidence type="ECO:0000259" key="1">
    <source>
        <dbReference type="Pfam" id="PF25372"/>
    </source>
</evidence>